<evidence type="ECO:0008006" key="4">
    <source>
        <dbReference type="Google" id="ProtNLM"/>
    </source>
</evidence>
<dbReference type="OrthoDB" id="1080223at2"/>
<evidence type="ECO:0000313" key="2">
    <source>
        <dbReference type="EMBL" id="SUB85256.1"/>
    </source>
</evidence>
<name>A0A379DXP9_9BACT</name>
<keyword evidence="1" id="KW-1133">Transmembrane helix</keyword>
<evidence type="ECO:0000313" key="3">
    <source>
        <dbReference type="Proteomes" id="UP000254072"/>
    </source>
</evidence>
<protein>
    <recommendedName>
        <fullName evidence="4">ATP synthase I chain</fullName>
    </recommendedName>
</protein>
<dbReference type="GeneID" id="91082183"/>
<keyword evidence="1" id="KW-0472">Membrane</keyword>
<dbReference type="RefSeq" id="WP_021668489.1">
    <property type="nucleotide sequence ID" value="NZ_UGTL01000001.1"/>
</dbReference>
<feature type="transmembrane region" description="Helical" evidence="1">
    <location>
        <begin position="45"/>
        <end position="62"/>
    </location>
</feature>
<feature type="transmembrane region" description="Helical" evidence="1">
    <location>
        <begin position="109"/>
        <end position="132"/>
    </location>
</feature>
<feature type="transmembrane region" description="Helical" evidence="1">
    <location>
        <begin position="74"/>
        <end position="97"/>
    </location>
</feature>
<dbReference type="Proteomes" id="UP000254072">
    <property type="component" value="Unassembled WGS sequence"/>
</dbReference>
<reference evidence="2 3" key="1">
    <citation type="submission" date="2018-06" db="EMBL/GenBank/DDBJ databases">
        <authorList>
            <consortium name="Pathogen Informatics"/>
            <person name="Doyle S."/>
        </authorList>
    </citation>
    <scope>NUCLEOTIDE SEQUENCE [LARGE SCALE GENOMIC DNA]</scope>
    <source>
        <strain evidence="2 3">NCTC11157</strain>
    </source>
</reference>
<dbReference type="AlphaFoldDB" id="A0A379DXP9"/>
<organism evidence="2 3">
    <name type="scientific">Prevotella disiens</name>
    <dbReference type="NCBI Taxonomy" id="28130"/>
    <lineage>
        <taxon>Bacteria</taxon>
        <taxon>Pseudomonadati</taxon>
        <taxon>Bacteroidota</taxon>
        <taxon>Bacteroidia</taxon>
        <taxon>Bacteroidales</taxon>
        <taxon>Prevotellaceae</taxon>
        <taxon>Prevotella</taxon>
    </lineage>
</organism>
<proteinExistence type="predicted"/>
<accession>A0A379DXP9</accession>
<dbReference type="EMBL" id="UGTL01000001">
    <property type="protein sequence ID" value="SUB85256.1"/>
    <property type="molecule type" value="Genomic_DNA"/>
</dbReference>
<gene>
    <name evidence="2" type="ORF">NCTC11157_00980</name>
</gene>
<sequence>MQIFENVDIAKVEKRYQKINLWLVVGLTLLGLLLTQVFLQFNFEIPLMVSAIFFLVTGKFYGKAWKYFATNSPNVLGKFYLAGSMLRMFLAIIAILIGALVNRGESEKILTFVSVFVIYYIATMIFDSVYFFRIEKNNKNK</sequence>
<feature type="transmembrane region" description="Helical" evidence="1">
    <location>
        <begin position="21"/>
        <end position="39"/>
    </location>
</feature>
<keyword evidence="1" id="KW-0812">Transmembrane</keyword>
<evidence type="ECO:0000256" key="1">
    <source>
        <dbReference type="SAM" id="Phobius"/>
    </source>
</evidence>